<organism evidence="1 2">
    <name type="scientific">Syncephalastrum racemosum</name>
    <name type="common">Filamentous fungus</name>
    <dbReference type="NCBI Taxonomy" id="13706"/>
    <lineage>
        <taxon>Eukaryota</taxon>
        <taxon>Fungi</taxon>
        <taxon>Fungi incertae sedis</taxon>
        <taxon>Mucoromycota</taxon>
        <taxon>Mucoromycotina</taxon>
        <taxon>Mucoromycetes</taxon>
        <taxon>Mucorales</taxon>
        <taxon>Syncephalastraceae</taxon>
        <taxon>Syncephalastrum</taxon>
    </lineage>
</organism>
<name>A0A1X2HAS6_SYNRA</name>
<proteinExistence type="predicted"/>
<dbReference type="InParanoid" id="A0A1X2HAS6"/>
<reference evidence="1 2" key="1">
    <citation type="submission" date="2016-07" db="EMBL/GenBank/DDBJ databases">
        <title>Pervasive Adenine N6-methylation of Active Genes in Fungi.</title>
        <authorList>
            <consortium name="DOE Joint Genome Institute"/>
            <person name="Mondo S.J."/>
            <person name="Dannebaum R.O."/>
            <person name="Kuo R.C."/>
            <person name="Labutti K."/>
            <person name="Haridas S."/>
            <person name="Kuo A."/>
            <person name="Salamov A."/>
            <person name="Ahrendt S.R."/>
            <person name="Lipzen A."/>
            <person name="Sullivan W."/>
            <person name="Andreopoulos W.B."/>
            <person name="Clum A."/>
            <person name="Lindquist E."/>
            <person name="Daum C."/>
            <person name="Ramamoorthy G.K."/>
            <person name="Gryganskyi A."/>
            <person name="Culley D."/>
            <person name="Magnuson J.K."/>
            <person name="James T.Y."/>
            <person name="O'Malley M.A."/>
            <person name="Stajich J.E."/>
            <person name="Spatafora J.W."/>
            <person name="Visel A."/>
            <person name="Grigoriev I.V."/>
        </authorList>
    </citation>
    <scope>NUCLEOTIDE SEQUENCE [LARGE SCALE GENOMIC DNA]</scope>
    <source>
        <strain evidence="1 2">NRRL 2496</strain>
    </source>
</reference>
<keyword evidence="2" id="KW-1185">Reference proteome</keyword>
<gene>
    <name evidence="1" type="ORF">BCR43DRAFT_312497</name>
</gene>
<dbReference type="AlphaFoldDB" id="A0A1X2HAS6"/>
<dbReference type="EMBL" id="MCGN01000006">
    <property type="protein sequence ID" value="ORY95776.1"/>
    <property type="molecule type" value="Genomic_DNA"/>
</dbReference>
<accession>A0A1X2HAS6</accession>
<protein>
    <submittedName>
        <fullName evidence="1">Uncharacterized protein</fullName>
    </submittedName>
</protein>
<dbReference type="Proteomes" id="UP000242180">
    <property type="component" value="Unassembled WGS sequence"/>
</dbReference>
<evidence type="ECO:0000313" key="1">
    <source>
        <dbReference type="EMBL" id="ORY95776.1"/>
    </source>
</evidence>
<comment type="caution">
    <text evidence="1">The sequence shown here is derived from an EMBL/GenBank/DDBJ whole genome shotgun (WGS) entry which is preliminary data.</text>
</comment>
<sequence>MGPCKSRKQSTYPRKPVRLCIAILSNASGTLCCPDAAGRNFVDAYITPAVFCDQLTNCRKDTWVSCKTGEVELGMLLMVQ</sequence>
<evidence type="ECO:0000313" key="2">
    <source>
        <dbReference type="Proteomes" id="UP000242180"/>
    </source>
</evidence>